<dbReference type="Pfam" id="PF06568">
    <property type="entry name" value="YjiS-like"/>
    <property type="match status" value="1"/>
</dbReference>
<organism evidence="2 3">
    <name type="scientific">Vibrio japonicus</name>
    <dbReference type="NCBI Taxonomy" id="1824638"/>
    <lineage>
        <taxon>Bacteria</taxon>
        <taxon>Pseudomonadati</taxon>
        <taxon>Pseudomonadota</taxon>
        <taxon>Gammaproteobacteria</taxon>
        <taxon>Vibrionales</taxon>
        <taxon>Vibrionaceae</taxon>
        <taxon>Vibrio</taxon>
    </lineage>
</organism>
<gene>
    <name evidence="2" type="ORF">NP165_10270</name>
</gene>
<feature type="domain" description="YjiS-like" evidence="1">
    <location>
        <begin position="23"/>
        <end position="58"/>
    </location>
</feature>
<evidence type="ECO:0000313" key="2">
    <source>
        <dbReference type="EMBL" id="UUM30087.1"/>
    </source>
</evidence>
<reference evidence="2" key="1">
    <citation type="submission" date="2022-07" db="EMBL/GenBank/DDBJ databases">
        <title>Complete genome of Vibrio japonicus strain JCM 31412T and phylogenomic assessment of the Nereis clade of the genus Vibrio.</title>
        <authorList>
            <person name="Shlafstein M.D."/>
            <person name="Emsley S.A."/>
            <person name="Ushijima B."/>
            <person name="Videau P."/>
            <person name="Saw J.H."/>
        </authorList>
    </citation>
    <scope>NUCLEOTIDE SEQUENCE</scope>
    <source>
        <strain evidence="2">JCM 31412</strain>
    </source>
</reference>
<keyword evidence="3" id="KW-1185">Reference proteome</keyword>
<proteinExistence type="predicted"/>
<evidence type="ECO:0000313" key="3">
    <source>
        <dbReference type="Proteomes" id="UP001058602"/>
    </source>
</evidence>
<dbReference type="Proteomes" id="UP001058602">
    <property type="component" value="Chromosome 1"/>
</dbReference>
<evidence type="ECO:0000259" key="1">
    <source>
        <dbReference type="Pfam" id="PF06568"/>
    </source>
</evidence>
<name>A0ABY5LGA0_9VIBR</name>
<dbReference type="InterPro" id="IPR009506">
    <property type="entry name" value="YjiS-like"/>
</dbReference>
<dbReference type="RefSeq" id="WP_257083877.1">
    <property type="nucleotide sequence ID" value="NZ_CP102096.1"/>
</dbReference>
<accession>A0ABY5LGA0</accession>
<protein>
    <submittedName>
        <fullName evidence="2">DUF1127 domain-containing protein</fullName>
    </submittedName>
</protein>
<dbReference type="EMBL" id="CP102096">
    <property type="protein sequence ID" value="UUM30087.1"/>
    <property type="molecule type" value="Genomic_DNA"/>
</dbReference>
<sequence length="68" mass="8122">METSELGYKAKFADTLGWDKKILTKVSRWWRNYRTRKALSHLSDHLMEDIGLTPAQARQESVRHFWDD</sequence>